<dbReference type="EMBL" id="CAUYUJ010018252">
    <property type="protein sequence ID" value="CAK0881983.1"/>
    <property type="molecule type" value="Genomic_DNA"/>
</dbReference>
<accession>A0ABN9W727</accession>
<evidence type="ECO:0000313" key="2">
    <source>
        <dbReference type="EMBL" id="CAK0881983.1"/>
    </source>
</evidence>
<dbReference type="Proteomes" id="UP001189429">
    <property type="component" value="Unassembled WGS sequence"/>
</dbReference>
<evidence type="ECO:0000256" key="1">
    <source>
        <dbReference type="SAM" id="MobiDB-lite"/>
    </source>
</evidence>
<keyword evidence="3" id="KW-1185">Reference proteome</keyword>
<protein>
    <submittedName>
        <fullName evidence="2">Uncharacterized protein</fullName>
    </submittedName>
</protein>
<comment type="caution">
    <text evidence="2">The sequence shown here is derived from an EMBL/GenBank/DDBJ whole genome shotgun (WGS) entry which is preliminary data.</text>
</comment>
<feature type="compositionally biased region" description="Basic and acidic residues" evidence="1">
    <location>
        <begin position="1"/>
        <end position="10"/>
    </location>
</feature>
<gene>
    <name evidence="2" type="ORF">PCOR1329_LOCUS64649</name>
</gene>
<feature type="region of interest" description="Disordered" evidence="1">
    <location>
        <begin position="1"/>
        <end position="21"/>
    </location>
</feature>
<proteinExistence type="predicted"/>
<sequence length="125" mass="13205">MERATTECRRLPPPAATEPTVGVTCDDASRALLLPEGLLPVVGLVVAGGPVQIVQQADVAEVAVEQLVMQIMHVGLVVQDGHPRPLVAAVVRLCAHDCVRDPAIREEDVELVDAAYAEEGPEVGQ</sequence>
<evidence type="ECO:0000313" key="3">
    <source>
        <dbReference type="Proteomes" id="UP001189429"/>
    </source>
</evidence>
<organism evidence="2 3">
    <name type="scientific">Prorocentrum cordatum</name>
    <dbReference type="NCBI Taxonomy" id="2364126"/>
    <lineage>
        <taxon>Eukaryota</taxon>
        <taxon>Sar</taxon>
        <taxon>Alveolata</taxon>
        <taxon>Dinophyceae</taxon>
        <taxon>Prorocentrales</taxon>
        <taxon>Prorocentraceae</taxon>
        <taxon>Prorocentrum</taxon>
    </lineage>
</organism>
<name>A0ABN9W727_9DINO</name>
<reference evidence="2" key="1">
    <citation type="submission" date="2023-10" db="EMBL/GenBank/DDBJ databases">
        <authorList>
            <person name="Chen Y."/>
            <person name="Shah S."/>
            <person name="Dougan E. K."/>
            <person name="Thang M."/>
            <person name="Chan C."/>
        </authorList>
    </citation>
    <scope>NUCLEOTIDE SEQUENCE [LARGE SCALE GENOMIC DNA]</scope>
</reference>